<reference evidence="1 2" key="1">
    <citation type="submission" date="2015-01" db="EMBL/GenBank/DDBJ databases">
        <title>Genome Sequencing of Rickettsiales.</title>
        <authorList>
            <person name="Daugherty S.C."/>
            <person name="Su Q."/>
            <person name="Abolude K."/>
            <person name="Beier-Sexton M."/>
            <person name="Carlyon J.A."/>
            <person name="Carter R."/>
            <person name="Day N.P."/>
            <person name="Dumler S.J."/>
            <person name="Dyachenko V."/>
            <person name="Godinez A."/>
            <person name="Kurtti T.J."/>
            <person name="Lichay M."/>
            <person name="Mullins K.E."/>
            <person name="Ott S."/>
            <person name="Pappas-Brown V."/>
            <person name="Paris D.H."/>
            <person name="Patel P."/>
            <person name="Richards A.L."/>
            <person name="Sadzewicz L."/>
            <person name="Sears K."/>
            <person name="Seidman D."/>
            <person name="Sengamalay N."/>
            <person name="Stenos J."/>
            <person name="Tallon L.J."/>
            <person name="Vincent G."/>
            <person name="Fraser C.M."/>
            <person name="Munderloh U."/>
            <person name="Dunning-Hotopp J.C."/>
        </authorList>
    </citation>
    <scope>NUCLEOTIDE SEQUENCE [LARGE SCALE GENOMIC DNA]</scope>
    <source>
        <strain evidence="1 2">TA716</strain>
    </source>
</reference>
<gene>
    <name evidence="1" type="ORF">OTSTA716_0623</name>
</gene>
<dbReference type="EMBL" id="LAOA01000015">
    <property type="protein sequence ID" value="KJV76764.1"/>
    <property type="molecule type" value="Genomic_DNA"/>
</dbReference>
<accession>A0A0F3PBZ6</accession>
<sequence>MPIKDFYLNCMYQDYKKEFSKIISHNRFIELMPMVLFYNPCQNKKQKKILFGIIH</sequence>
<name>A0A0F3PBZ6_ORITS</name>
<comment type="caution">
    <text evidence="1">The sequence shown here is derived from an EMBL/GenBank/DDBJ whole genome shotgun (WGS) entry which is preliminary data.</text>
</comment>
<dbReference type="Proteomes" id="UP000033671">
    <property type="component" value="Unassembled WGS sequence"/>
</dbReference>
<evidence type="ECO:0000313" key="2">
    <source>
        <dbReference type="Proteomes" id="UP000033671"/>
    </source>
</evidence>
<evidence type="ECO:0008006" key="3">
    <source>
        <dbReference type="Google" id="ProtNLM"/>
    </source>
</evidence>
<evidence type="ECO:0000313" key="1">
    <source>
        <dbReference type="EMBL" id="KJV76764.1"/>
    </source>
</evidence>
<proteinExistence type="predicted"/>
<dbReference type="AlphaFoldDB" id="A0A0F3PBZ6"/>
<protein>
    <recommendedName>
        <fullName evidence="3">Transposase</fullName>
    </recommendedName>
</protein>
<dbReference type="PATRIC" id="fig|1359175.3.peg.744"/>
<organism evidence="1 2">
    <name type="scientific">Orientia tsutsugamushi str. TA716</name>
    <dbReference type="NCBI Taxonomy" id="1359175"/>
    <lineage>
        <taxon>Bacteria</taxon>
        <taxon>Pseudomonadati</taxon>
        <taxon>Pseudomonadota</taxon>
        <taxon>Alphaproteobacteria</taxon>
        <taxon>Rickettsiales</taxon>
        <taxon>Rickettsiaceae</taxon>
        <taxon>Rickettsieae</taxon>
        <taxon>Orientia</taxon>
    </lineage>
</organism>